<evidence type="ECO:0000256" key="9">
    <source>
        <dbReference type="ARBA" id="ARBA00031434"/>
    </source>
</evidence>
<dbReference type="GO" id="GO:0004578">
    <property type="term" value="F:chitobiosyldiphosphodolichol beta-mannosyltransferase activity"/>
    <property type="evidence" value="ECO:0007669"/>
    <property type="project" value="UniProtKB-EC"/>
</dbReference>
<evidence type="ECO:0000313" key="14">
    <source>
        <dbReference type="EMBL" id="MDE45959.1"/>
    </source>
</evidence>
<sequence>MNKKALVVVLGDLARSPRMQYHCISLAKNDYDVTVIANGGGPSSDKACEKLETNKNIKQKLMPDTVDFKKYLPSLLAYLIRPIWQAILLIIQLLTIPVPDVIIVQNPPSIPTLPIIYMYARLVGSRWIIDWHNYGFSILNLNLRSDHPLVRVYKFIEIFFGRLADAGFCVSEAMQTDLKENFQITYPLCVLYDKPPSHFKPMTVRKKHEFFLKIKDTIPVFKSDTKDWYHRGHDTPAEHRETRFTITYRDPPFHVIPRPNRPAIVLSSTSWTEDEDFDLLLNALRHYDQSVINQFDQDYEHPNTSDNWLPKLVCVITGKGPLKAHYEKKIEKMNFEHIEIILPWLSAEDYCKMVGSCDIGISLHSSSSGVDLPMKVVDLYGCGIPVLAFKYKAINELVVEDFYGRTFRDSQDLFLELTRLLKDFYHQDGPHENSEPSPLDRYRKNITRHFLKSRWETNWKQNAKPLFDRLTTATYC</sequence>
<evidence type="ECO:0000256" key="8">
    <source>
        <dbReference type="ARBA" id="ARBA00023136"/>
    </source>
</evidence>
<keyword evidence="4 14" id="KW-0808">Transferase</keyword>
<dbReference type="PANTHER" id="PTHR13036">
    <property type="entry name" value="BETA1,4 MANNOSYLTRANSFERASE"/>
    <property type="match status" value="1"/>
</dbReference>
<comment type="subcellular location">
    <subcellularLocation>
        <location evidence="1">Endoplasmic reticulum membrane</location>
        <topology evidence="1">Single-pass membrane protein</topology>
    </subcellularLocation>
</comment>
<keyword evidence="6" id="KW-0256">Endoplasmic reticulum</keyword>
<evidence type="ECO:0000256" key="7">
    <source>
        <dbReference type="ARBA" id="ARBA00022989"/>
    </source>
</evidence>
<evidence type="ECO:0000256" key="12">
    <source>
        <dbReference type="ARBA" id="ARBA00045071"/>
    </source>
</evidence>
<keyword evidence="8" id="KW-0472">Membrane</keyword>
<protein>
    <recommendedName>
        <fullName evidence="10">Beta-1,4-mannosyltransferase</fullName>
    </recommendedName>
    <alternativeName>
        <fullName evidence="11">GDP-Man:GlcNAc2-PP-dolichol mannosyltransferase</fullName>
    </alternativeName>
    <alternativeName>
        <fullName evidence="9">GDP-mannose-dolichol diphosphochitobiose mannosyltransferase</fullName>
    </alternativeName>
</protein>
<keyword evidence="7" id="KW-1133">Transmembrane helix</keyword>
<evidence type="ECO:0000256" key="4">
    <source>
        <dbReference type="ARBA" id="ARBA00022679"/>
    </source>
</evidence>
<evidence type="ECO:0000256" key="11">
    <source>
        <dbReference type="ARBA" id="ARBA00033088"/>
    </source>
</evidence>
<evidence type="ECO:0000259" key="13">
    <source>
        <dbReference type="Pfam" id="PF00534"/>
    </source>
</evidence>
<keyword evidence="5" id="KW-0812">Transmembrane</keyword>
<dbReference type="Gene3D" id="3.40.50.2000">
    <property type="entry name" value="Glycogen Phosphorylase B"/>
    <property type="match status" value="2"/>
</dbReference>
<dbReference type="Pfam" id="PF00534">
    <property type="entry name" value="Glycos_transf_1"/>
    <property type="match status" value="1"/>
</dbReference>
<feature type="domain" description="Glycosyl transferase family 1" evidence="13">
    <location>
        <begin position="260"/>
        <end position="423"/>
    </location>
</feature>
<keyword evidence="3 14" id="KW-0328">Glycosyltransferase</keyword>
<evidence type="ECO:0000256" key="10">
    <source>
        <dbReference type="ARBA" id="ARBA00031566"/>
    </source>
</evidence>
<comment type="catalytic activity">
    <reaction evidence="12">
        <text>an N,N'-diacetylchitobiosyl-diphospho-di-trans,poly-cis-dolichol + GDP-alpha-D-mannose = a beta-D-Man-(1-&gt;4)-beta-D-GlcNAc-(1-&gt;4)-alpha-D-GlcNAc-diphospho-di-trans,poly-cis-dolichol + GDP + H(+)</text>
        <dbReference type="Rhea" id="RHEA:13865"/>
        <dbReference type="Rhea" id="RHEA-COMP:19510"/>
        <dbReference type="Rhea" id="RHEA-COMP:19511"/>
        <dbReference type="ChEBI" id="CHEBI:15378"/>
        <dbReference type="ChEBI" id="CHEBI:57269"/>
        <dbReference type="ChEBI" id="CHEBI:57527"/>
        <dbReference type="ChEBI" id="CHEBI:58189"/>
        <dbReference type="ChEBI" id="CHEBI:58472"/>
        <dbReference type="EC" id="2.4.1.142"/>
    </reaction>
    <physiologicalReaction direction="left-to-right" evidence="12">
        <dbReference type="Rhea" id="RHEA:13866"/>
    </physiologicalReaction>
</comment>
<evidence type="ECO:0000256" key="6">
    <source>
        <dbReference type="ARBA" id="ARBA00022824"/>
    </source>
</evidence>
<proteinExistence type="predicted"/>
<reference evidence="14" key="1">
    <citation type="submission" date="2018-10" db="EMBL/GenBank/DDBJ databases">
        <title>Transcriptome assembly of Aceria tosichella (Wheat curl mite) Type 2.</title>
        <authorList>
            <person name="Scully E.D."/>
            <person name="Geib S.M."/>
            <person name="Palmer N.A."/>
            <person name="Gupta A.K."/>
            <person name="Sarath G."/>
            <person name="Tatineni S."/>
        </authorList>
    </citation>
    <scope>NUCLEOTIDE SEQUENCE</scope>
    <source>
        <strain evidence="14">LincolnNE</strain>
    </source>
</reference>
<accession>A0A6G1S6G9</accession>
<evidence type="ECO:0000256" key="1">
    <source>
        <dbReference type="ARBA" id="ARBA00004389"/>
    </source>
</evidence>
<evidence type="ECO:0000256" key="3">
    <source>
        <dbReference type="ARBA" id="ARBA00022676"/>
    </source>
</evidence>
<dbReference type="SUPFAM" id="SSF53756">
    <property type="entry name" value="UDP-Glycosyltransferase/glycogen phosphorylase"/>
    <property type="match status" value="1"/>
</dbReference>
<dbReference type="GO" id="GO:0005789">
    <property type="term" value="C:endoplasmic reticulum membrane"/>
    <property type="evidence" value="ECO:0007669"/>
    <property type="project" value="UniProtKB-SubCell"/>
</dbReference>
<dbReference type="AlphaFoldDB" id="A0A6G1S6G9"/>
<name>A0A6G1S6G9_9ACAR</name>
<dbReference type="InterPro" id="IPR026051">
    <property type="entry name" value="ALG1-like"/>
</dbReference>
<gene>
    <name evidence="14" type="primary">ALG1</name>
    <name evidence="14" type="ORF">g.16639</name>
</gene>
<dbReference type="EMBL" id="GGYP01001188">
    <property type="protein sequence ID" value="MDE45959.1"/>
    <property type="molecule type" value="Transcribed_RNA"/>
</dbReference>
<dbReference type="PANTHER" id="PTHR13036:SF0">
    <property type="entry name" value="CHITOBIOSYLDIPHOSPHODOLICHOL BETA-MANNOSYLTRANSFERASE"/>
    <property type="match status" value="1"/>
</dbReference>
<evidence type="ECO:0000256" key="2">
    <source>
        <dbReference type="ARBA" id="ARBA00004922"/>
    </source>
</evidence>
<comment type="pathway">
    <text evidence="2">Protein modification; protein glycosylation.</text>
</comment>
<evidence type="ECO:0000256" key="5">
    <source>
        <dbReference type="ARBA" id="ARBA00022692"/>
    </source>
</evidence>
<organism evidence="14">
    <name type="scientific">Aceria tosichella</name>
    <name type="common">wheat curl mite</name>
    <dbReference type="NCBI Taxonomy" id="561515"/>
    <lineage>
        <taxon>Eukaryota</taxon>
        <taxon>Metazoa</taxon>
        <taxon>Ecdysozoa</taxon>
        <taxon>Arthropoda</taxon>
        <taxon>Chelicerata</taxon>
        <taxon>Arachnida</taxon>
        <taxon>Acari</taxon>
        <taxon>Acariformes</taxon>
        <taxon>Trombidiformes</taxon>
        <taxon>Prostigmata</taxon>
        <taxon>Eupodina</taxon>
        <taxon>Eriophyoidea</taxon>
        <taxon>Eriophyidae</taxon>
        <taxon>Eriophyinae</taxon>
        <taxon>Aceriini</taxon>
        <taxon>Aceria</taxon>
    </lineage>
</organism>
<dbReference type="InterPro" id="IPR001296">
    <property type="entry name" value="Glyco_trans_1"/>
</dbReference>